<sequence>MPTPLRGVSRSNAGNLTLTFKTIADATRARIHADEWIKAIDPEATLPQLMFSIVAHNIPTLTWDGDDLNDIEAIHRIENENSETMAIEFTIAKIQWLNGGENREKTNRGPLMISFKDRKAANAAIDTNMAFNSEISNTSLYIPRAPQCFRCQDWGHRVTECSRESRCGQNCKHSKIMHDTLISDTNPEEWDIILIQEPYIYPNTHLTIASTKWFPLYPPSHIVDKPRVIILISNHISSNLFEQLQIPSNCLMAVSLRLPNEGTINIYNIYNPPNSDIALLALQEWMDAHTPTDDTLMIWANDFNKHNPL</sequence>
<protein>
    <recommendedName>
        <fullName evidence="3">CCHC-type domain-containing protein</fullName>
    </recommendedName>
</protein>
<evidence type="ECO:0000313" key="2">
    <source>
        <dbReference type="Proteomes" id="UP000054279"/>
    </source>
</evidence>
<evidence type="ECO:0000313" key="1">
    <source>
        <dbReference type="EMBL" id="KIJ28472.1"/>
    </source>
</evidence>
<proteinExistence type="predicted"/>
<dbReference type="Proteomes" id="UP000054279">
    <property type="component" value="Unassembled WGS sequence"/>
</dbReference>
<dbReference type="HOGENOM" id="CLU_900697_0_0_1"/>
<dbReference type="Gene3D" id="3.60.10.10">
    <property type="entry name" value="Endonuclease/exonuclease/phosphatase"/>
    <property type="match status" value="1"/>
</dbReference>
<dbReference type="OrthoDB" id="3598968at2759"/>
<name>A0A0C9UHQ9_SPHS4</name>
<reference evidence="1 2" key="1">
    <citation type="submission" date="2014-06" db="EMBL/GenBank/DDBJ databases">
        <title>Evolutionary Origins and Diversification of the Mycorrhizal Mutualists.</title>
        <authorList>
            <consortium name="DOE Joint Genome Institute"/>
            <consortium name="Mycorrhizal Genomics Consortium"/>
            <person name="Kohler A."/>
            <person name="Kuo A."/>
            <person name="Nagy L.G."/>
            <person name="Floudas D."/>
            <person name="Copeland A."/>
            <person name="Barry K.W."/>
            <person name="Cichocki N."/>
            <person name="Veneault-Fourrey C."/>
            <person name="LaButti K."/>
            <person name="Lindquist E.A."/>
            <person name="Lipzen A."/>
            <person name="Lundell T."/>
            <person name="Morin E."/>
            <person name="Murat C."/>
            <person name="Riley R."/>
            <person name="Ohm R."/>
            <person name="Sun H."/>
            <person name="Tunlid A."/>
            <person name="Henrissat B."/>
            <person name="Grigoriev I.V."/>
            <person name="Hibbett D.S."/>
            <person name="Martin F."/>
        </authorList>
    </citation>
    <scope>NUCLEOTIDE SEQUENCE [LARGE SCALE GENOMIC DNA]</scope>
    <source>
        <strain evidence="1 2">SS14</strain>
    </source>
</reference>
<organism evidence="1 2">
    <name type="scientific">Sphaerobolus stellatus (strain SS14)</name>
    <dbReference type="NCBI Taxonomy" id="990650"/>
    <lineage>
        <taxon>Eukaryota</taxon>
        <taxon>Fungi</taxon>
        <taxon>Dikarya</taxon>
        <taxon>Basidiomycota</taxon>
        <taxon>Agaricomycotina</taxon>
        <taxon>Agaricomycetes</taxon>
        <taxon>Phallomycetidae</taxon>
        <taxon>Geastrales</taxon>
        <taxon>Sphaerobolaceae</taxon>
        <taxon>Sphaerobolus</taxon>
    </lineage>
</organism>
<dbReference type="EMBL" id="KN837305">
    <property type="protein sequence ID" value="KIJ28472.1"/>
    <property type="molecule type" value="Genomic_DNA"/>
</dbReference>
<dbReference type="InterPro" id="IPR036691">
    <property type="entry name" value="Endo/exonu/phosph_ase_sf"/>
</dbReference>
<dbReference type="AlphaFoldDB" id="A0A0C9UHQ9"/>
<dbReference type="SUPFAM" id="SSF56219">
    <property type="entry name" value="DNase I-like"/>
    <property type="match status" value="1"/>
</dbReference>
<accession>A0A0C9UHQ9</accession>
<evidence type="ECO:0008006" key="3">
    <source>
        <dbReference type="Google" id="ProtNLM"/>
    </source>
</evidence>
<keyword evidence="2" id="KW-1185">Reference proteome</keyword>
<gene>
    <name evidence="1" type="ORF">M422DRAFT_270247</name>
</gene>